<accession>A0ABQ6JYS6</accession>
<dbReference type="Pfam" id="PF14017">
    <property type="entry name" value="DUF4233"/>
    <property type="match status" value="1"/>
</dbReference>
<sequence length="143" mass="15694">MTDARRPGRVRRERSLTETLLSITLGLEAAMMFFASLVVFGLDRLDPDWLALVYGAMFIVVLVIAAALQRYTWGVWFGAVLQLAIIATGLLEPMMFLVGAAFLALWVYCFVRGRQIDRQKAAWLAAQASGTPSPATSPEGDTP</sequence>
<keyword evidence="1" id="KW-1133">Transmembrane helix</keyword>
<gene>
    <name evidence="2" type="ORF">GCM10025869_36780</name>
</gene>
<dbReference type="InterPro" id="IPR025327">
    <property type="entry name" value="DUF4233"/>
</dbReference>
<evidence type="ECO:0000313" key="2">
    <source>
        <dbReference type="EMBL" id="GMA93149.1"/>
    </source>
</evidence>
<dbReference type="RefSeq" id="WP_284301847.1">
    <property type="nucleotide sequence ID" value="NZ_BSVA01000001.1"/>
</dbReference>
<keyword evidence="3" id="KW-1185">Reference proteome</keyword>
<evidence type="ECO:0000256" key="1">
    <source>
        <dbReference type="SAM" id="Phobius"/>
    </source>
</evidence>
<feature type="transmembrane region" description="Helical" evidence="1">
    <location>
        <begin position="49"/>
        <end position="68"/>
    </location>
</feature>
<name>A0ABQ6JYS6_9MICO</name>
<keyword evidence="1" id="KW-0472">Membrane</keyword>
<comment type="caution">
    <text evidence="2">The sequence shown here is derived from an EMBL/GenBank/DDBJ whole genome shotgun (WGS) entry which is preliminary data.</text>
</comment>
<feature type="transmembrane region" description="Helical" evidence="1">
    <location>
        <begin position="80"/>
        <end position="111"/>
    </location>
</feature>
<keyword evidence="1" id="KW-0812">Transmembrane</keyword>
<protein>
    <recommendedName>
        <fullName evidence="4">DUF4233 domain-containing protein</fullName>
    </recommendedName>
</protein>
<dbReference type="Proteomes" id="UP001157069">
    <property type="component" value="Unassembled WGS sequence"/>
</dbReference>
<feature type="transmembrane region" description="Helical" evidence="1">
    <location>
        <begin position="20"/>
        <end position="42"/>
    </location>
</feature>
<evidence type="ECO:0000313" key="3">
    <source>
        <dbReference type="Proteomes" id="UP001157069"/>
    </source>
</evidence>
<evidence type="ECO:0008006" key="4">
    <source>
        <dbReference type="Google" id="ProtNLM"/>
    </source>
</evidence>
<dbReference type="EMBL" id="BSVA01000001">
    <property type="protein sequence ID" value="GMA93149.1"/>
    <property type="molecule type" value="Genomic_DNA"/>
</dbReference>
<proteinExistence type="predicted"/>
<reference evidence="3" key="1">
    <citation type="journal article" date="2019" name="Int. J. Syst. Evol. Microbiol.">
        <title>The Global Catalogue of Microorganisms (GCM) 10K type strain sequencing project: providing services to taxonomists for standard genome sequencing and annotation.</title>
        <authorList>
            <consortium name="The Broad Institute Genomics Platform"/>
            <consortium name="The Broad Institute Genome Sequencing Center for Infectious Disease"/>
            <person name="Wu L."/>
            <person name="Ma J."/>
        </authorList>
    </citation>
    <scope>NUCLEOTIDE SEQUENCE [LARGE SCALE GENOMIC DNA]</scope>
    <source>
        <strain evidence="3">NBRC 108755</strain>
    </source>
</reference>
<organism evidence="2 3">
    <name type="scientific">Homoserinibacter gongjuensis</name>
    <dbReference type="NCBI Taxonomy" id="1162968"/>
    <lineage>
        <taxon>Bacteria</taxon>
        <taxon>Bacillati</taxon>
        <taxon>Actinomycetota</taxon>
        <taxon>Actinomycetes</taxon>
        <taxon>Micrococcales</taxon>
        <taxon>Microbacteriaceae</taxon>
        <taxon>Homoserinibacter</taxon>
    </lineage>
</organism>